<proteinExistence type="predicted"/>
<dbReference type="SUPFAM" id="SSF53335">
    <property type="entry name" value="S-adenosyl-L-methionine-dependent methyltransferases"/>
    <property type="match status" value="1"/>
</dbReference>
<dbReference type="PANTHER" id="PTHR43591">
    <property type="entry name" value="METHYLTRANSFERASE"/>
    <property type="match status" value="1"/>
</dbReference>
<dbReference type="Pfam" id="PF13489">
    <property type="entry name" value="Methyltransf_23"/>
    <property type="match status" value="1"/>
</dbReference>
<evidence type="ECO:0000313" key="2">
    <source>
        <dbReference type="EMBL" id="QBK90873.1"/>
    </source>
</evidence>
<evidence type="ECO:0000256" key="1">
    <source>
        <dbReference type="SAM" id="MobiDB-lite"/>
    </source>
</evidence>
<organism evidence="2">
    <name type="scientific">Pithovirus LCPAC201</name>
    <dbReference type="NCBI Taxonomy" id="2506591"/>
    <lineage>
        <taxon>Viruses</taxon>
        <taxon>Pithoviruses</taxon>
    </lineage>
</organism>
<reference evidence="2" key="1">
    <citation type="journal article" date="2019" name="MBio">
        <title>Virus Genomes from Deep Sea Sediments Expand the Ocean Megavirome and Support Independent Origins of Viral Gigantism.</title>
        <authorList>
            <person name="Backstrom D."/>
            <person name="Yutin N."/>
            <person name="Jorgensen S.L."/>
            <person name="Dharamshi J."/>
            <person name="Homa F."/>
            <person name="Zaremba-Niedwiedzka K."/>
            <person name="Spang A."/>
            <person name="Wolf Y.I."/>
            <person name="Koonin E.V."/>
            <person name="Ettema T.J."/>
        </authorList>
    </citation>
    <scope>NUCLEOTIDE SEQUENCE</scope>
</reference>
<feature type="compositionally biased region" description="Basic residues" evidence="1">
    <location>
        <begin position="596"/>
        <end position="611"/>
    </location>
</feature>
<sequence length="634" mass="73202">MDISHKPTNSNKNTKISSDWTKTPALYPSIKSLDSNLETITPMKTNPPLSTGKKESRNFELFSSSPSLFDFPCASEGLLGPCEVQPFSQNKLTISSPPAKYFKEDYGSSLFSSSPPESLSGNMYKIISDDTSSPDTSPEKPPVKFRKPRVIDPACRRQLFGKSVEETGNNGDYVPPTNVFKWGNNPKTSEQVAILSKPPVARKQKQKQKLRKSQNDRLSVLSLLLEASGRSINKRFKCYLDVGCGNGEIFSTNMAFLNPRRGYCADLHNNHLPGFIKVIDNKIPLPNKSVDLITCHVAIHHFTNPELMINEMVRVIIPGGYLFIREHDVSPEEETNVTAYLDLLHMMELIRHRRPITKEIQSTFHRRYWSRDDMSQLLANVGFEEIGFQRYVKHLNPQRIYHALYNFCPSLIGDNDRETTRISKTVQYSVDRNNLVVWLRTKAKKTSGYTKRRLNAYDRSYYRWFRDTIRKKLGLGGHRLERIINQSIDDLDFYQQIFDIIHPDFDYSHQNHHSSAFAETVRRSENFRGRPRSRSSPDSKNNLPYPEEAKTGNDDLSSKLCLESSYPDLNRRFGKQPNNIDTTRGGWKIQQNRSGRNTRGRQRRGYRRTRSSRQFVFDQRPSRNRNEYFTTHGH</sequence>
<feature type="region of interest" description="Disordered" evidence="1">
    <location>
        <begin position="1"/>
        <end position="20"/>
    </location>
</feature>
<dbReference type="GO" id="GO:0008168">
    <property type="term" value="F:methyltransferase activity"/>
    <property type="evidence" value="ECO:0007669"/>
    <property type="project" value="UniProtKB-KW"/>
</dbReference>
<feature type="compositionally biased region" description="Basic and acidic residues" evidence="1">
    <location>
        <begin position="547"/>
        <end position="557"/>
    </location>
</feature>
<dbReference type="EMBL" id="MK500501">
    <property type="protein sequence ID" value="QBK90873.1"/>
    <property type="molecule type" value="Genomic_DNA"/>
</dbReference>
<dbReference type="Gene3D" id="3.40.50.150">
    <property type="entry name" value="Vaccinia Virus protein VP39"/>
    <property type="match status" value="1"/>
</dbReference>
<dbReference type="GO" id="GO:0032259">
    <property type="term" value="P:methylation"/>
    <property type="evidence" value="ECO:0007669"/>
    <property type="project" value="UniProtKB-KW"/>
</dbReference>
<feature type="region of interest" description="Disordered" evidence="1">
    <location>
        <begin position="516"/>
        <end position="634"/>
    </location>
</feature>
<dbReference type="CDD" id="cd02440">
    <property type="entry name" value="AdoMet_MTases"/>
    <property type="match status" value="1"/>
</dbReference>
<accession>A0A481Z4Q2</accession>
<dbReference type="InterPro" id="IPR029063">
    <property type="entry name" value="SAM-dependent_MTases_sf"/>
</dbReference>
<name>A0A481Z4Q2_9VIRU</name>
<keyword evidence="2" id="KW-0489">Methyltransferase</keyword>
<protein>
    <submittedName>
        <fullName evidence="2">SAM dependent methyltransferase</fullName>
    </submittedName>
</protein>
<gene>
    <name evidence="2" type="ORF">LCPAC201_01740</name>
</gene>
<keyword evidence="2" id="KW-0808">Transferase</keyword>